<keyword evidence="4 8" id="KW-0547">Nucleotide-binding</keyword>
<accession>Q028W6</accession>
<keyword evidence="7 8" id="KW-0472">Membrane</keyword>
<evidence type="ECO:0000256" key="8">
    <source>
        <dbReference type="RuleBase" id="RU363121"/>
    </source>
</evidence>
<reference evidence="9" key="1">
    <citation type="submission" date="2006-10" db="EMBL/GenBank/DDBJ databases">
        <title>Complete sequence of Solibacter usitatus Ellin6076.</title>
        <authorList>
            <consortium name="US DOE Joint Genome Institute"/>
            <person name="Copeland A."/>
            <person name="Lucas S."/>
            <person name="Lapidus A."/>
            <person name="Barry K."/>
            <person name="Detter J.C."/>
            <person name="Glavina del Rio T."/>
            <person name="Hammon N."/>
            <person name="Israni S."/>
            <person name="Dalin E."/>
            <person name="Tice H."/>
            <person name="Pitluck S."/>
            <person name="Thompson L.S."/>
            <person name="Brettin T."/>
            <person name="Bruce D."/>
            <person name="Han C."/>
            <person name="Tapia R."/>
            <person name="Gilna P."/>
            <person name="Schmutz J."/>
            <person name="Larimer F."/>
            <person name="Land M."/>
            <person name="Hauser L."/>
            <person name="Kyrpides N."/>
            <person name="Mikhailova N."/>
            <person name="Janssen P.H."/>
            <person name="Kuske C.R."/>
            <person name="Richardson P."/>
        </authorList>
    </citation>
    <scope>NUCLEOTIDE SEQUENCE</scope>
    <source>
        <strain evidence="9">Ellin6076</strain>
    </source>
</reference>
<feature type="transmembrane region" description="Helical" evidence="8">
    <location>
        <begin position="20"/>
        <end position="38"/>
    </location>
</feature>
<dbReference type="PANTHER" id="PTHR43596:SF1">
    <property type="entry name" value="ADP,ATP CARRIER PROTEIN"/>
    <property type="match status" value="1"/>
</dbReference>
<feature type="transmembrane region" description="Helical" evidence="8">
    <location>
        <begin position="111"/>
        <end position="135"/>
    </location>
</feature>
<dbReference type="OrthoDB" id="104841at2"/>
<feature type="transmembrane region" description="Helical" evidence="8">
    <location>
        <begin position="233"/>
        <end position="254"/>
    </location>
</feature>
<dbReference type="InterPro" id="IPR011989">
    <property type="entry name" value="ARM-like"/>
</dbReference>
<evidence type="ECO:0000256" key="3">
    <source>
        <dbReference type="ARBA" id="ARBA00022692"/>
    </source>
</evidence>
<evidence type="ECO:0000313" key="9">
    <source>
        <dbReference type="EMBL" id="ABJ82436.1"/>
    </source>
</evidence>
<dbReference type="InterPro" id="IPR004667">
    <property type="entry name" value="ADP_ATP_car_bac_type"/>
</dbReference>
<dbReference type="AlphaFoldDB" id="Q028W6"/>
<feature type="transmembrane region" description="Helical" evidence="8">
    <location>
        <begin position="178"/>
        <end position="197"/>
    </location>
</feature>
<evidence type="ECO:0000256" key="2">
    <source>
        <dbReference type="ARBA" id="ARBA00022448"/>
    </source>
</evidence>
<dbReference type="eggNOG" id="COG3202">
    <property type="taxonomic scope" value="Bacteria"/>
</dbReference>
<evidence type="ECO:0000256" key="6">
    <source>
        <dbReference type="ARBA" id="ARBA00022989"/>
    </source>
</evidence>
<dbReference type="GO" id="GO:0005471">
    <property type="term" value="F:ATP:ADP antiporter activity"/>
    <property type="evidence" value="ECO:0007669"/>
    <property type="project" value="InterPro"/>
</dbReference>
<proteinExistence type="inferred from homology"/>
<dbReference type="GO" id="GO:0016020">
    <property type="term" value="C:membrane"/>
    <property type="evidence" value="ECO:0007669"/>
    <property type="project" value="UniProtKB-SubCell"/>
</dbReference>
<organism evidence="9">
    <name type="scientific">Solibacter usitatus (strain Ellin6076)</name>
    <dbReference type="NCBI Taxonomy" id="234267"/>
    <lineage>
        <taxon>Bacteria</taxon>
        <taxon>Pseudomonadati</taxon>
        <taxon>Acidobacteriota</taxon>
        <taxon>Terriglobia</taxon>
        <taxon>Bryobacterales</taxon>
        <taxon>Solibacteraceae</taxon>
        <taxon>Candidatus Solibacter</taxon>
    </lineage>
</organism>
<dbReference type="Pfam" id="PF03219">
    <property type="entry name" value="TLC"/>
    <property type="match status" value="1"/>
</dbReference>
<keyword evidence="5 8" id="KW-0067">ATP-binding</keyword>
<dbReference type="Pfam" id="PF13646">
    <property type="entry name" value="HEAT_2"/>
    <property type="match status" value="1"/>
</dbReference>
<dbReference type="Gene3D" id="1.25.10.10">
    <property type="entry name" value="Leucine-rich Repeat Variant"/>
    <property type="match status" value="1"/>
</dbReference>
<dbReference type="GO" id="GO:0005524">
    <property type="term" value="F:ATP binding"/>
    <property type="evidence" value="ECO:0007669"/>
    <property type="project" value="UniProtKB-KW"/>
</dbReference>
<evidence type="ECO:0000256" key="4">
    <source>
        <dbReference type="ARBA" id="ARBA00022741"/>
    </source>
</evidence>
<dbReference type="HOGENOM" id="CLU_310337_0_0_0"/>
<dbReference type="SUPFAM" id="SSF103473">
    <property type="entry name" value="MFS general substrate transporter"/>
    <property type="match status" value="1"/>
</dbReference>
<dbReference type="STRING" id="234267.Acid_1443"/>
<feature type="transmembrane region" description="Helical" evidence="8">
    <location>
        <begin position="86"/>
        <end position="105"/>
    </location>
</feature>
<dbReference type="KEGG" id="sus:Acid_1443"/>
<evidence type="ECO:0000256" key="1">
    <source>
        <dbReference type="ARBA" id="ARBA00004141"/>
    </source>
</evidence>
<feature type="transmembrane region" description="Helical" evidence="8">
    <location>
        <begin position="399"/>
        <end position="418"/>
    </location>
</feature>
<protein>
    <recommendedName>
        <fullName evidence="8">ADP,ATP carrier protein</fullName>
    </recommendedName>
</protein>
<feature type="transmembrane region" description="Helical" evidence="8">
    <location>
        <begin position="371"/>
        <end position="387"/>
    </location>
</feature>
<dbReference type="InParanoid" id="Q028W6"/>
<dbReference type="InterPro" id="IPR036259">
    <property type="entry name" value="MFS_trans_sf"/>
</dbReference>
<keyword evidence="3 8" id="KW-0812">Transmembrane</keyword>
<dbReference type="InterPro" id="IPR016024">
    <property type="entry name" value="ARM-type_fold"/>
</dbReference>
<dbReference type="SUPFAM" id="SSF48371">
    <property type="entry name" value="ARM repeat"/>
    <property type="match status" value="1"/>
</dbReference>
<sequence length="891" mass="97399">MRTIRLFWRGVYDVRPGEGVRTLFMALHMTCVLFAYYILKPLSQALFLSKFDIDQLPILYVLIAIVGGVLAYAYTRVAVRVSLASAVNWATGSTLVCLLAIWWMLRFNFDWMLYVFNIWVSLFSIVTVSQGWLIAANIFTSREAKRLYGLLGLSAVAGAAFGGTFTAQLARMVESRDLLLATAVMVVLGYVCFRVVAAQKNVNLSKAHGSESDEEFAFKDIVAGIRGHRHLQVIMAIITITFIVDLMVQFQFSAMAKAAFSDKKELTAFLGSFYGLYLNLITFAMQFFLTAMIVRFFGVGGTLQVMPVLIAIAAAITAFVPHLTAAAAMRLSEAATRYSFNRTGTELLYVPLPTELKNRTKAFVDIFMDRFGRGLGALFLMAYTALFESDPKHPNMTRLSIVIGGIAILWFLLSARAGKEYLNTVRRRLESRRLDLDGARITVAGSETVSLLEKTIAEGTPRQASYALSLLADVPGYDVGPHVEALARHAADECRSGAYEIAAKVRYAGLVEVAAQVLEPGAPGGTRTRQAALAYILTVAPEGPVNDEWIRWAAAAPDPARRALAANAIGLRAGTHSQEDGAALRRLLDDPDPLVASEACRAAGQVGDRIYFEQIARRLADHAVRGRAIESLAMYGARVSGSLGDTLLDSHTPLVVRRQIPRVLRLIRDQRSVDVLAGSLGAPDLPLRLAVVKALNRLRESAPELLMPKPAIQQQIQAEARYCFELHALLAPLRTAMQPATASSLLVRTVDHRVRQTMERIFRLLGLLYPPNEIYNAYVALESGVADRVSPAHDYLDSLLTREIKHILMPLLDSRDRLLIHARDLCHIAPKSVESALRDLLASGDSWLTMCAIAAAAELKLKGLSAEIAKAGESAGQETVAVAKAAAAALA</sequence>
<dbReference type="eggNOG" id="COG1413">
    <property type="taxonomic scope" value="Bacteria"/>
</dbReference>
<dbReference type="EMBL" id="CP000473">
    <property type="protein sequence ID" value="ABJ82436.1"/>
    <property type="molecule type" value="Genomic_DNA"/>
</dbReference>
<comment type="subcellular location">
    <subcellularLocation>
        <location evidence="1 8">Membrane</location>
        <topology evidence="1 8">Multi-pass membrane protein</topology>
    </subcellularLocation>
</comment>
<gene>
    <name evidence="9" type="ordered locus">Acid_1443</name>
</gene>
<feature type="transmembrane region" description="Helical" evidence="8">
    <location>
        <begin position="147"/>
        <end position="166"/>
    </location>
</feature>
<dbReference type="PANTHER" id="PTHR43596">
    <property type="entry name" value="ADP,ATP CARRIER PROTEIN"/>
    <property type="match status" value="1"/>
</dbReference>
<evidence type="ECO:0000256" key="7">
    <source>
        <dbReference type="ARBA" id="ARBA00023136"/>
    </source>
</evidence>
<name>Q028W6_SOLUE</name>
<feature type="transmembrane region" description="Helical" evidence="8">
    <location>
        <begin position="58"/>
        <end position="74"/>
    </location>
</feature>
<feature type="transmembrane region" description="Helical" evidence="8">
    <location>
        <begin position="274"/>
        <end position="296"/>
    </location>
</feature>
<comment type="similarity">
    <text evidence="8">Belongs to the ADP/ATP translocase tlc family.</text>
</comment>
<keyword evidence="6 8" id="KW-1133">Transmembrane helix</keyword>
<evidence type="ECO:0000256" key="5">
    <source>
        <dbReference type="ARBA" id="ARBA00022840"/>
    </source>
</evidence>
<keyword evidence="2 8" id="KW-0813">Transport</keyword>